<dbReference type="PANTHER" id="PTHR47992">
    <property type="entry name" value="PROTEIN PHOSPHATASE"/>
    <property type="match status" value="1"/>
</dbReference>
<proteinExistence type="predicted"/>
<dbReference type="Proteomes" id="UP000224567">
    <property type="component" value="Unassembled WGS sequence"/>
</dbReference>
<evidence type="ECO:0000313" key="4">
    <source>
        <dbReference type="Proteomes" id="UP000224567"/>
    </source>
</evidence>
<gene>
    <name evidence="3" type="ORF">CQW23_04042</name>
</gene>
<evidence type="ECO:0000256" key="1">
    <source>
        <dbReference type="SAM" id="MobiDB-lite"/>
    </source>
</evidence>
<feature type="domain" description="PPM-type phosphatase" evidence="2">
    <location>
        <begin position="239"/>
        <end position="455"/>
    </location>
</feature>
<dbReference type="PROSITE" id="PS51746">
    <property type="entry name" value="PPM_2"/>
    <property type="match status" value="1"/>
</dbReference>
<dbReference type="InterPro" id="IPR001932">
    <property type="entry name" value="PPM-type_phosphatase-like_dom"/>
</dbReference>
<feature type="region of interest" description="Disordered" evidence="1">
    <location>
        <begin position="1"/>
        <end position="57"/>
    </location>
</feature>
<dbReference type="InterPro" id="IPR036457">
    <property type="entry name" value="PPM-type-like_dom_sf"/>
</dbReference>
<dbReference type="InterPro" id="IPR015655">
    <property type="entry name" value="PP2C"/>
</dbReference>
<dbReference type="Gene3D" id="3.60.40.10">
    <property type="entry name" value="PPM-type phosphatase domain"/>
    <property type="match status" value="1"/>
</dbReference>
<evidence type="ECO:0000313" key="3">
    <source>
        <dbReference type="EMBL" id="PHT55556.1"/>
    </source>
</evidence>
<organism evidence="3 4">
    <name type="scientific">Capsicum baccatum</name>
    <name type="common">Peruvian pepper</name>
    <dbReference type="NCBI Taxonomy" id="33114"/>
    <lineage>
        <taxon>Eukaryota</taxon>
        <taxon>Viridiplantae</taxon>
        <taxon>Streptophyta</taxon>
        <taxon>Embryophyta</taxon>
        <taxon>Tracheophyta</taxon>
        <taxon>Spermatophyta</taxon>
        <taxon>Magnoliopsida</taxon>
        <taxon>eudicotyledons</taxon>
        <taxon>Gunneridae</taxon>
        <taxon>Pentapetalae</taxon>
        <taxon>asterids</taxon>
        <taxon>lamiids</taxon>
        <taxon>Solanales</taxon>
        <taxon>Solanaceae</taxon>
        <taxon>Solanoideae</taxon>
        <taxon>Capsiceae</taxon>
        <taxon>Capsicum</taxon>
    </lineage>
</organism>
<dbReference type="EMBL" id="MLFT02000002">
    <property type="protein sequence ID" value="PHT55556.1"/>
    <property type="molecule type" value="Genomic_DNA"/>
</dbReference>
<dbReference type="Pfam" id="PF00481">
    <property type="entry name" value="PP2C"/>
    <property type="match status" value="1"/>
</dbReference>
<feature type="compositionally biased region" description="Basic and acidic residues" evidence="1">
    <location>
        <begin position="1"/>
        <end position="37"/>
    </location>
</feature>
<accession>A0A2G2XDI3</accession>
<evidence type="ECO:0000259" key="2">
    <source>
        <dbReference type="PROSITE" id="PS51746"/>
    </source>
</evidence>
<sequence length="455" mass="50685">MEDTRSSETHPVGKPDRVHDMNIQESKGRSVTKKENASESNQNLNVGHKLLENNDQTKEWNEQDTRKVTGEEIKKATFDMNPLKALGVDDILKKYEDYSGQTVNLSKSAIFFSKNNSESEKDEIIAAMGQLRFTELGMYLAQDFMIMLADVSLQKEKNMESTGMAAMDSSGNLLQALGSHIQFVGKTIITEVLTIWTTLKKAQENGWTKDRLLIIPFIVLPLFTIGKGSLGVTEKSEDVLREISLNTGSSLYPEDAFLIAGEESRLSIDVEETEKHLEVFQTLKESFLKDYKVMDRELRSYTNIDCFCSGTTAITLIKQGKNLVIGNIGDSGAVLATRGEDDSLTVVQLTVNLKPDLPESDIDQFEAYYQAARGEKKRRVFGLGSEAKVYYEQTLCVSCGKTSSSASHELCLAFAIFGIVDDVGCFKDSWLMFGTMDVLDIIMYLDVAMFGIVDV</sequence>
<dbReference type="OrthoDB" id="1305100at2759"/>
<dbReference type="STRING" id="33114.A0A2G2XDI3"/>
<comment type="caution">
    <text evidence="3">The sequence shown here is derived from an EMBL/GenBank/DDBJ whole genome shotgun (WGS) entry which is preliminary data.</text>
</comment>
<name>A0A2G2XDI3_CAPBA</name>
<dbReference type="SUPFAM" id="SSF81606">
    <property type="entry name" value="PP2C-like"/>
    <property type="match status" value="1"/>
</dbReference>
<dbReference type="GO" id="GO:0004722">
    <property type="term" value="F:protein serine/threonine phosphatase activity"/>
    <property type="evidence" value="ECO:0007669"/>
    <property type="project" value="InterPro"/>
</dbReference>
<dbReference type="AlphaFoldDB" id="A0A2G2XDI3"/>
<reference evidence="3 4" key="1">
    <citation type="journal article" date="2017" name="Genome Biol.">
        <title>New reference genome sequences of hot pepper reveal the massive evolution of plant disease-resistance genes by retroduplication.</title>
        <authorList>
            <person name="Kim S."/>
            <person name="Park J."/>
            <person name="Yeom S.I."/>
            <person name="Kim Y.M."/>
            <person name="Seo E."/>
            <person name="Kim K.T."/>
            <person name="Kim M.S."/>
            <person name="Lee J.M."/>
            <person name="Cheong K."/>
            <person name="Shin H.S."/>
            <person name="Kim S.B."/>
            <person name="Han K."/>
            <person name="Lee J."/>
            <person name="Park M."/>
            <person name="Lee H.A."/>
            <person name="Lee H.Y."/>
            <person name="Lee Y."/>
            <person name="Oh S."/>
            <person name="Lee J.H."/>
            <person name="Choi E."/>
            <person name="Choi E."/>
            <person name="Lee S.E."/>
            <person name="Jeon J."/>
            <person name="Kim H."/>
            <person name="Choi G."/>
            <person name="Song H."/>
            <person name="Lee J."/>
            <person name="Lee S.C."/>
            <person name="Kwon J.K."/>
            <person name="Lee H.Y."/>
            <person name="Koo N."/>
            <person name="Hong Y."/>
            <person name="Kim R.W."/>
            <person name="Kang W.H."/>
            <person name="Huh J.H."/>
            <person name="Kang B.C."/>
            <person name="Yang T.J."/>
            <person name="Lee Y.H."/>
            <person name="Bennetzen J.L."/>
            <person name="Choi D."/>
        </authorList>
    </citation>
    <scope>NUCLEOTIDE SEQUENCE [LARGE SCALE GENOMIC DNA]</scope>
    <source>
        <strain evidence="4">cv. PBC81</strain>
    </source>
</reference>
<reference evidence="4" key="2">
    <citation type="journal article" date="2017" name="J. Anim. Genet.">
        <title>Multiple reference genome sequences of hot pepper reveal the massive evolution of plant disease resistance genes by retroduplication.</title>
        <authorList>
            <person name="Kim S."/>
            <person name="Park J."/>
            <person name="Yeom S.-I."/>
            <person name="Kim Y.-M."/>
            <person name="Seo E."/>
            <person name="Kim K.-T."/>
            <person name="Kim M.-S."/>
            <person name="Lee J.M."/>
            <person name="Cheong K."/>
            <person name="Shin H.-S."/>
            <person name="Kim S.-B."/>
            <person name="Han K."/>
            <person name="Lee J."/>
            <person name="Park M."/>
            <person name="Lee H.-A."/>
            <person name="Lee H.-Y."/>
            <person name="Lee Y."/>
            <person name="Oh S."/>
            <person name="Lee J.H."/>
            <person name="Choi E."/>
            <person name="Choi E."/>
            <person name="Lee S.E."/>
            <person name="Jeon J."/>
            <person name="Kim H."/>
            <person name="Choi G."/>
            <person name="Song H."/>
            <person name="Lee J."/>
            <person name="Lee S.-C."/>
            <person name="Kwon J.-K."/>
            <person name="Lee H.-Y."/>
            <person name="Koo N."/>
            <person name="Hong Y."/>
            <person name="Kim R.W."/>
            <person name="Kang W.-H."/>
            <person name="Huh J.H."/>
            <person name="Kang B.-C."/>
            <person name="Yang T.-J."/>
            <person name="Lee Y.-H."/>
            <person name="Bennetzen J.L."/>
            <person name="Choi D."/>
        </authorList>
    </citation>
    <scope>NUCLEOTIDE SEQUENCE [LARGE SCALE GENOMIC DNA]</scope>
    <source>
        <strain evidence="4">cv. PBC81</strain>
    </source>
</reference>
<protein>
    <recommendedName>
        <fullName evidence="2">PPM-type phosphatase domain-containing protein</fullName>
    </recommendedName>
</protein>
<keyword evidence="4" id="KW-1185">Reference proteome</keyword>